<name>A0ACC6SXG1_9HYPH</name>
<reference evidence="1 2" key="1">
    <citation type="journal article" date="2024" name="Proc. Natl. Acad. Sci. U.S.A.">
        <title>The evolutionary genomics of adaptation to stress in wild rhizobium bacteria.</title>
        <authorList>
            <person name="Kehlet-Delgado H."/>
            <person name="Montoya A.P."/>
            <person name="Jensen K.T."/>
            <person name="Wendlandt C.E."/>
            <person name="Dexheimer C."/>
            <person name="Roberts M."/>
            <person name="Torres Martinez L."/>
            <person name="Friesen M.L."/>
            <person name="Griffitts J.S."/>
            <person name="Porter S.S."/>
        </authorList>
    </citation>
    <scope>NUCLEOTIDE SEQUENCE [LARGE SCALE GENOMIC DNA]</scope>
    <source>
        <strain evidence="1 2">M0468</strain>
    </source>
</reference>
<keyword evidence="2" id="KW-1185">Reference proteome</keyword>
<dbReference type="EMBL" id="JAMYRI010000004">
    <property type="protein sequence ID" value="MER9284160.1"/>
    <property type="molecule type" value="Genomic_DNA"/>
</dbReference>
<protein>
    <submittedName>
        <fullName evidence="1">Uncharacterized protein</fullName>
    </submittedName>
</protein>
<sequence length="67" mass="7357">MHAPEMRKPTSAKVGSLEISKSFAAFDTSDITESLTHLQAERLLRRFSMSVPVALATARLVYGRAHA</sequence>
<evidence type="ECO:0000313" key="1">
    <source>
        <dbReference type="EMBL" id="MER9284160.1"/>
    </source>
</evidence>
<comment type="caution">
    <text evidence="1">The sequence shown here is derived from an EMBL/GenBank/DDBJ whole genome shotgun (WGS) entry which is preliminary data.</text>
</comment>
<proteinExistence type="predicted"/>
<organism evidence="1 2">
    <name type="scientific">Mesorhizobium australicum</name>
    <dbReference type="NCBI Taxonomy" id="536018"/>
    <lineage>
        <taxon>Bacteria</taxon>
        <taxon>Pseudomonadati</taxon>
        <taxon>Pseudomonadota</taxon>
        <taxon>Alphaproteobacteria</taxon>
        <taxon>Hyphomicrobiales</taxon>
        <taxon>Phyllobacteriaceae</taxon>
        <taxon>Mesorhizobium</taxon>
    </lineage>
</organism>
<gene>
    <name evidence="1" type="ORF">NKI81_09355</name>
</gene>
<accession>A0ACC6SXG1</accession>
<evidence type="ECO:0000313" key="2">
    <source>
        <dbReference type="Proteomes" id="UP001480082"/>
    </source>
</evidence>
<dbReference type="Proteomes" id="UP001480082">
    <property type="component" value="Unassembled WGS sequence"/>
</dbReference>